<protein>
    <recommendedName>
        <fullName evidence="8">Endonuclease V</fullName>
    </recommendedName>
</protein>
<evidence type="ECO:0000256" key="4">
    <source>
        <dbReference type="ARBA" id="ARBA00022759"/>
    </source>
</evidence>
<keyword evidence="4" id="KW-0255">Endonuclease</keyword>
<keyword evidence="3" id="KW-0540">Nuclease</keyword>
<evidence type="ECO:0000313" key="6">
    <source>
        <dbReference type="Ensembl" id="ENSACAP00000033989.1"/>
    </source>
</evidence>
<evidence type="ECO:0000256" key="5">
    <source>
        <dbReference type="ARBA" id="ARBA00022801"/>
    </source>
</evidence>
<keyword evidence="2" id="KW-0963">Cytoplasm</keyword>
<comment type="subcellular location">
    <subcellularLocation>
        <location evidence="1">Cytoplasm</location>
    </subcellularLocation>
</comment>
<evidence type="ECO:0000256" key="3">
    <source>
        <dbReference type="ARBA" id="ARBA00022722"/>
    </source>
</evidence>
<sequence>MVGVSAPYVAGFLAFREAPFLVEAVQRLEERAPGLVPQVLFVDGNGILHHRGKILDNHYLARIGFSSPFLIGGLSYLEALEKPDQEATFLSRVTSVWRNSGLEDSHLVLTFAISS</sequence>
<dbReference type="InterPro" id="IPR007581">
    <property type="entry name" value="Endonuclease-V"/>
</dbReference>
<evidence type="ECO:0000313" key="7">
    <source>
        <dbReference type="Proteomes" id="UP000001646"/>
    </source>
</evidence>
<reference evidence="6" key="3">
    <citation type="submission" date="2025-09" db="UniProtKB">
        <authorList>
            <consortium name="Ensembl"/>
        </authorList>
    </citation>
    <scope>IDENTIFICATION</scope>
</reference>
<organism evidence="6 7">
    <name type="scientific">Anolis carolinensis</name>
    <name type="common">Green anole</name>
    <name type="synonym">American chameleon</name>
    <dbReference type="NCBI Taxonomy" id="28377"/>
    <lineage>
        <taxon>Eukaryota</taxon>
        <taxon>Metazoa</taxon>
        <taxon>Chordata</taxon>
        <taxon>Craniata</taxon>
        <taxon>Vertebrata</taxon>
        <taxon>Euteleostomi</taxon>
        <taxon>Lepidosauria</taxon>
        <taxon>Squamata</taxon>
        <taxon>Bifurcata</taxon>
        <taxon>Unidentata</taxon>
        <taxon>Episquamata</taxon>
        <taxon>Toxicofera</taxon>
        <taxon>Iguania</taxon>
        <taxon>Dactyloidae</taxon>
        <taxon>Anolis</taxon>
    </lineage>
</organism>
<evidence type="ECO:0000256" key="1">
    <source>
        <dbReference type="ARBA" id="ARBA00004496"/>
    </source>
</evidence>
<dbReference type="Proteomes" id="UP000001646">
    <property type="component" value="Chromosome 2"/>
</dbReference>
<dbReference type="Pfam" id="PF04493">
    <property type="entry name" value="Endonuclease_5"/>
    <property type="match status" value="1"/>
</dbReference>
<reference evidence="6" key="2">
    <citation type="submission" date="2025-08" db="UniProtKB">
        <authorList>
            <consortium name="Ensembl"/>
        </authorList>
    </citation>
    <scope>IDENTIFICATION</scope>
</reference>
<proteinExistence type="predicted"/>
<keyword evidence="5" id="KW-0378">Hydrolase</keyword>
<reference evidence="6 7" key="1">
    <citation type="submission" date="2009-12" db="EMBL/GenBank/DDBJ databases">
        <title>The Genome Sequence of Anolis carolinensis (Green Anole Lizard).</title>
        <authorList>
            <consortium name="The Genome Sequencing Platform"/>
            <person name="Di Palma F."/>
            <person name="Alfoldi J."/>
            <person name="Heiman D."/>
            <person name="Young S."/>
            <person name="Grabherr M."/>
            <person name="Johnson J."/>
            <person name="Lander E.S."/>
            <person name="Lindblad-Toh K."/>
        </authorList>
    </citation>
    <scope>NUCLEOTIDE SEQUENCE [LARGE SCALE GENOMIC DNA]</scope>
    <source>
        <strain evidence="6 7">JBL SC #1</strain>
    </source>
</reference>
<dbReference type="GO" id="GO:0005737">
    <property type="term" value="C:cytoplasm"/>
    <property type="evidence" value="ECO:0007669"/>
    <property type="project" value="UniProtKB-SubCell"/>
</dbReference>
<dbReference type="GO" id="GO:0016787">
    <property type="term" value="F:hydrolase activity"/>
    <property type="evidence" value="ECO:0007669"/>
    <property type="project" value="UniProtKB-KW"/>
</dbReference>
<keyword evidence="7" id="KW-1185">Reference proteome</keyword>
<dbReference type="Ensembl" id="ENSACAT00000051047.1">
    <property type="protein sequence ID" value="ENSACAP00000033989.1"/>
    <property type="gene ID" value="ENSACAG00000043691.1"/>
</dbReference>
<evidence type="ECO:0000256" key="2">
    <source>
        <dbReference type="ARBA" id="ARBA00022490"/>
    </source>
</evidence>
<dbReference type="InParanoid" id="A0A803TFJ9"/>
<dbReference type="Gene3D" id="3.30.2170.10">
    <property type="entry name" value="archaeoglobus fulgidus dsm 4304 superfamily"/>
    <property type="match status" value="1"/>
</dbReference>
<dbReference type="GO" id="GO:0006281">
    <property type="term" value="P:DNA repair"/>
    <property type="evidence" value="ECO:0007669"/>
    <property type="project" value="InterPro"/>
</dbReference>
<dbReference type="AlphaFoldDB" id="A0A803TFJ9"/>
<dbReference type="GO" id="GO:0004519">
    <property type="term" value="F:endonuclease activity"/>
    <property type="evidence" value="ECO:0007669"/>
    <property type="project" value="UniProtKB-KW"/>
</dbReference>
<evidence type="ECO:0008006" key="8">
    <source>
        <dbReference type="Google" id="ProtNLM"/>
    </source>
</evidence>
<accession>A0A803TFJ9</accession>
<dbReference type="PANTHER" id="PTHR28511">
    <property type="entry name" value="ENDONUCLEASE V"/>
    <property type="match status" value="1"/>
</dbReference>
<name>A0A803TFJ9_ANOCA</name>
<dbReference type="GeneTree" id="ENSGT00940000168473"/>
<dbReference type="PANTHER" id="PTHR28511:SF1">
    <property type="entry name" value="ENDONUCLEASE V"/>
    <property type="match status" value="1"/>
</dbReference>